<evidence type="ECO:0000313" key="5">
    <source>
        <dbReference type="Proteomes" id="UP001211566"/>
    </source>
</evidence>
<evidence type="ECO:0000256" key="1">
    <source>
        <dbReference type="SAM" id="Phobius"/>
    </source>
</evidence>
<keyword evidence="4" id="KW-1185">Reference proteome</keyword>
<protein>
    <submittedName>
        <fullName evidence="3">Uncharacterized protein</fullName>
    </submittedName>
</protein>
<feature type="transmembrane region" description="Helical" evidence="1">
    <location>
        <begin position="116"/>
        <end position="138"/>
    </location>
</feature>
<name>A0AAW5WZE0_9LACO</name>
<feature type="transmembrane region" description="Helical" evidence="1">
    <location>
        <begin position="56"/>
        <end position="74"/>
    </location>
</feature>
<keyword evidence="1" id="KW-0812">Transmembrane</keyword>
<evidence type="ECO:0000313" key="4">
    <source>
        <dbReference type="Proteomes" id="UP001211420"/>
    </source>
</evidence>
<keyword evidence="1" id="KW-1133">Transmembrane helix</keyword>
<evidence type="ECO:0000313" key="3">
    <source>
        <dbReference type="EMBL" id="MCZ9678903.1"/>
    </source>
</evidence>
<dbReference type="RefSeq" id="WP_269255133.1">
    <property type="nucleotide sequence ID" value="NZ_JAKHEY010000014.1"/>
</dbReference>
<dbReference type="AlphaFoldDB" id="A0AAW5WZE0"/>
<feature type="transmembrane region" description="Helical" evidence="1">
    <location>
        <begin position="81"/>
        <end position="101"/>
    </location>
</feature>
<dbReference type="EMBL" id="JAKHPW010000014">
    <property type="protein sequence ID" value="MCZ3622781.1"/>
    <property type="molecule type" value="Genomic_DNA"/>
</dbReference>
<comment type="caution">
    <text evidence="3">The sequence shown here is derived from an EMBL/GenBank/DDBJ whole genome shotgun (WGS) entry which is preliminary data.</text>
</comment>
<dbReference type="Proteomes" id="UP001211566">
    <property type="component" value="Unassembled WGS sequence"/>
</dbReference>
<reference evidence="2 4" key="2">
    <citation type="submission" date="2022-01" db="EMBL/GenBank/DDBJ databases">
        <title>VMRC isolate genome collection.</title>
        <authorList>
            <person name="France M."/>
            <person name="Rutt L."/>
            <person name="Humphrys M."/>
            <person name="Ravel J."/>
        </authorList>
    </citation>
    <scope>NUCLEOTIDE SEQUENCE [LARGE SCALE GENOMIC DNA]</scope>
    <source>
        <strain evidence="2 4">C0172B4</strain>
    </source>
</reference>
<dbReference type="EMBL" id="JAKHEY010000014">
    <property type="protein sequence ID" value="MCZ9678903.1"/>
    <property type="molecule type" value="Genomic_DNA"/>
</dbReference>
<evidence type="ECO:0000313" key="2">
    <source>
        <dbReference type="EMBL" id="MCZ3622781.1"/>
    </source>
</evidence>
<keyword evidence="1" id="KW-0472">Membrane</keyword>
<organism evidence="3 5">
    <name type="scientific">Lactobacillus mulieris</name>
    <dbReference type="NCBI Taxonomy" id="2508708"/>
    <lineage>
        <taxon>Bacteria</taxon>
        <taxon>Bacillati</taxon>
        <taxon>Bacillota</taxon>
        <taxon>Bacilli</taxon>
        <taxon>Lactobacillales</taxon>
        <taxon>Lactobacillaceae</taxon>
        <taxon>Lactobacillus</taxon>
    </lineage>
</organism>
<reference evidence="3" key="1">
    <citation type="submission" date="2022-01" db="EMBL/GenBank/DDBJ databases">
        <title>STING isolate genome collection.</title>
        <authorList>
            <person name="France M."/>
            <person name="Rutt L."/>
            <person name="Humphrys M."/>
            <person name="Ravel J."/>
        </authorList>
    </citation>
    <scope>NUCLEOTIDE SEQUENCE</scope>
    <source>
        <strain evidence="3">C0081E5</strain>
    </source>
</reference>
<feature type="transmembrane region" description="Helical" evidence="1">
    <location>
        <begin position="12"/>
        <end position="36"/>
    </location>
</feature>
<sequence>MKVIVQNIKLNLIISTIFGLLIALFFIYLPSIASILPANISNIIDNIYGLENWSQLIPLYIAIFFVGFVKNLFIFYTNSKIFLLILLLDIVQLLLFLFLFLDTPFFNGNHLYISKSIQYISIFVFSIVLGFEIFGDLIKLIKYLLK</sequence>
<dbReference type="Proteomes" id="UP001211420">
    <property type="component" value="Unassembled WGS sequence"/>
</dbReference>
<accession>A0AAW5WZE0</accession>
<gene>
    <name evidence="2" type="ORF">L2772_07965</name>
    <name evidence="3" type="ORF">L2Z99_07535</name>
</gene>
<proteinExistence type="predicted"/>